<evidence type="ECO:0000313" key="1">
    <source>
        <dbReference type="EMBL" id="KAJ0173875.1"/>
    </source>
</evidence>
<gene>
    <name evidence="1" type="ORF">K1T71_011024</name>
</gene>
<comment type="caution">
    <text evidence="1">The sequence shown here is derived from an EMBL/GenBank/DDBJ whole genome shotgun (WGS) entry which is preliminary data.</text>
</comment>
<keyword evidence="2" id="KW-1185">Reference proteome</keyword>
<sequence length="821" mass="85903">MRAAANKEKTAAPSEVPPPPFDIEALQRAIIVSVGTLVDARLAALEDRLPPPKIVRPPLAGDKKKKGGSNPPSGVVPTPVPTEVMMVEERVEMAPPPPPKAGPTRPPPKKVGSAGPSGTGTKEAPLHRSSWRSGGHRLSVDASCSADAVARRGCAVLPCAPHRRGLDDGRPQEEGQKQGPTVVRHTTGHDCRGSAAHQRTAARRGRPPTTGEYVGLAAAKQALVEAQRAELALQSEKEIVERAQSMATARVTRLRAGPPLAGQAPSDAHAESANHAEGLQRQIADSLAVVAGVAKVSKGLKGTLQKALKEAVASIQEASEELLTRTNSEEVALLRAANSRMEAQLADLRSEVRSLQTALTQPRAETAQPAPPPDLETAMAANLSQLTLLMESKFAAIEERLRPAPLPSPAPRARPTPPPSPSLISGRLAEEFPPLPTQRVSVETAASSSLPRADPAPPPPAADAAEGWTTVGRKKRAKNKAPPSSGTQPATTAAAAQLTRAQRRRERRRKGKGKGDVAQAPASQPPPPPPPAPKTVEKPKERRAPRLRPPRSAAVVLTLQPGAADRGVTYADLLSKAKANIRLADVGIEGGLRLKRARTGARMLVVPGANSAPQADALAEQLRTVLYPEDVRVSRPEKTVCLRISGLDDHTHEEDVAAAIARTTRCSLGSIKTSKVRPGIDGMGQTVVACPVAAAKQLLSSGTKLLVGWASATVKALPHRAQRCYRCHEVGHVAAVCTSEVDRSGMCYRCGQTGHLVTGPCNAKPHCSVCEAAGRPAGHQVGSKPCRAKKPTRRKISASRTAPGAAAAAKAVTAAAGSGVE</sequence>
<accession>A0ACC1CQQ6</accession>
<dbReference type="EMBL" id="CM034405">
    <property type="protein sequence ID" value="KAJ0173875.1"/>
    <property type="molecule type" value="Genomic_DNA"/>
</dbReference>
<proteinExistence type="predicted"/>
<evidence type="ECO:0000313" key="2">
    <source>
        <dbReference type="Proteomes" id="UP000824533"/>
    </source>
</evidence>
<protein>
    <submittedName>
        <fullName evidence="1">Uncharacterized protein</fullName>
    </submittedName>
</protein>
<organism evidence="1 2">
    <name type="scientific">Dendrolimus kikuchii</name>
    <dbReference type="NCBI Taxonomy" id="765133"/>
    <lineage>
        <taxon>Eukaryota</taxon>
        <taxon>Metazoa</taxon>
        <taxon>Ecdysozoa</taxon>
        <taxon>Arthropoda</taxon>
        <taxon>Hexapoda</taxon>
        <taxon>Insecta</taxon>
        <taxon>Pterygota</taxon>
        <taxon>Neoptera</taxon>
        <taxon>Endopterygota</taxon>
        <taxon>Lepidoptera</taxon>
        <taxon>Glossata</taxon>
        <taxon>Ditrysia</taxon>
        <taxon>Bombycoidea</taxon>
        <taxon>Lasiocampidae</taxon>
        <taxon>Dendrolimus</taxon>
    </lineage>
</organism>
<name>A0ACC1CQQ6_9NEOP</name>
<dbReference type="Proteomes" id="UP000824533">
    <property type="component" value="Linkage Group LG19"/>
</dbReference>
<reference evidence="1 2" key="1">
    <citation type="journal article" date="2021" name="Front. Genet.">
        <title>Chromosome-Level Genome Assembly Reveals Significant Gene Expansion in the Toll and IMD Signaling Pathways of Dendrolimus kikuchii.</title>
        <authorList>
            <person name="Zhou J."/>
            <person name="Wu P."/>
            <person name="Xiong Z."/>
            <person name="Liu N."/>
            <person name="Zhao N."/>
            <person name="Ji M."/>
            <person name="Qiu Y."/>
            <person name="Yang B."/>
        </authorList>
    </citation>
    <scope>NUCLEOTIDE SEQUENCE [LARGE SCALE GENOMIC DNA]</scope>
    <source>
        <strain evidence="1">Ann1</strain>
    </source>
</reference>